<dbReference type="Proteomes" id="UP000693946">
    <property type="component" value="Linkage Group LG2"/>
</dbReference>
<evidence type="ECO:0000313" key="1">
    <source>
        <dbReference type="EMBL" id="KAG7501718.1"/>
    </source>
</evidence>
<protein>
    <submittedName>
        <fullName evidence="1">Uncharacterized protein</fullName>
    </submittedName>
</protein>
<reference evidence="1 2" key="1">
    <citation type="journal article" date="2021" name="Sci. Rep.">
        <title>Chromosome anchoring in Senegalese sole (Solea senegalensis) reveals sex-associated markers and genome rearrangements in flatfish.</title>
        <authorList>
            <person name="Guerrero-Cozar I."/>
            <person name="Gomez-Garrido J."/>
            <person name="Berbel C."/>
            <person name="Martinez-Blanch J.F."/>
            <person name="Alioto T."/>
            <person name="Claros M.G."/>
            <person name="Gagnaire P.A."/>
            <person name="Manchado M."/>
        </authorList>
    </citation>
    <scope>NUCLEOTIDE SEQUENCE [LARGE SCALE GENOMIC DNA]</scope>
    <source>
        <strain evidence="1">Sse05_10M</strain>
    </source>
</reference>
<dbReference type="AlphaFoldDB" id="A0AAV6RAI7"/>
<name>A0AAV6RAI7_SOLSE</name>
<gene>
    <name evidence="1" type="ORF">JOB18_005237</name>
</gene>
<proteinExistence type="predicted"/>
<organism evidence="1 2">
    <name type="scientific">Solea senegalensis</name>
    <name type="common">Senegalese sole</name>
    <dbReference type="NCBI Taxonomy" id="28829"/>
    <lineage>
        <taxon>Eukaryota</taxon>
        <taxon>Metazoa</taxon>
        <taxon>Chordata</taxon>
        <taxon>Craniata</taxon>
        <taxon>Vertebrata</taxon>
        <taxon>Euteleostomi</taxon>
        <taxon>Actinopterygii</taxon>
        <taxon>Neopterygii</taxon>
        <taxon>Teleostei</taxon>
        <taxon>Neoteleostei</taxon>
        <taxon>Acanthomorphata</taxon>
        <taxon>Carangaria</taxon>
        <taxon>Pleuronectiformes</taxon>
        <taxon>Pleuronectoidei</taxon>
        <taxon>Soleidae</taxon>
        <taxon>Solea</taxon>
    </lineage>
</organism>
<dbReference type="PROSITE" id="PS51257">
    <property type="entry name" value="PROKAR_LIPOPROTEIN"/>
    <property type="match status" value="1"/>
</dbReference>
<accession>A0AAV6RAI7</accession>
<sequence>MAGRVSGVLLDGCSSSTGGSGCGSGAADALDLTNHTSKLFKYRDVSFCNMKKDVFDPHSYPDDDNVLMYWGIDYLCELIDHYEERKTNKAGQALETLINRLKCEGEFYTFKTVMKQHATYTDSQGTLHFRQPVELMEEMFGPRNRHNQRIFEGKLHGIESLVDVEGSQRLVSMHGDDSIPGSDSPSLSAWDPAWEKISLK</sequence>
<dbReference type="EMBL" id="JAGKHQ010000012">
    <property type="protein sequence ID" value="KAG7501718.1"/>
    <property type="molecule type" value="Genomic_DNA"/>
</dbReference>
<keyword evidence="2" id="KW-1185">Reference proteome</keyword>
<evidence type="ECO:0000313" key="2">
    <source>
        <dbReference type="Proteomes" id="UP000693946"/>
    </source>
</evidence>
<comment type="caution">
    <text evidence="1">The sequence shown here is derived from an EMBL/GenBank/DDBJ whole genome shotgun (WGS) entry which is preliminary data.</text>
</comment>